<accession>A0ACC0V0M8</accession>
<evidence type="ECO:0000313" key="2">
    <source>
        <dbReference type="Proteomes" id="UP001163324"/>
    </source>
</evidence>
<gene>
    <name evidence="1" type="ORF">N3K66_005786</name>
</gene>
<sequence length="264" mass="28372">MERLISPQDLFIAHHHILLPYSDDDTRWQAVRTRDAAADGHFVYAVRTTRVCCRPTCKARLARRANVSFYPSAAEACGAGFRACKRCRPEAGGLMPEEEAVRKIRAFVLLEGGGSGSSSSSGGDGGGSDVGRVNAMSLGQMARRSGLSKWHFHRVFKAVVGMTPVEFVRMNRRRGAAETSGESSAENATKPGSGEGELALAEDVDAHMPVDPTLSSSSWTDLLVWPDDDEAQSLDTLSAWLNAQDQNEKAADEMCVLLNGTGAG</sequence>
<dbReference type="Proteomes" id="UP001163324">
    <property type="component" value="Chromosome 5"/>
</dbReference>
<evidence type="ECO:0000313" key="1">
    <source>
        <dbReference type="EMBL" id="KAI9899325.1"/>
    </source>
</evidence>
<name>A0ACC0V0M8_9HYPO</name>
<reference evidence="1" key="1">
    <citation type="submission" date="2022-10" db="EMBL/GenBank/DDBJ databases">
        <title>Complete Genome of Trichothecium roseum strain YXFP-22015, a Plant Pathogen Isolated from Citrus.</title>
        <authorList>
            <person name="Wang Y."/>
            <person name="Zhu L."/>
        </authorList>
    </citation>
    <scope>NUCLEOTIDE SEQUENCE</scope>
    <source>
        <strain evidence="1">YXFP-22015</strain>
    </source>
</reference>
<organism evidence="1 2">
    <name type="scientific">Trichothecium roseum</name>
    <dbReference type="NCBI Taxonomy" id="47278"/>
    <lineage>
        <taxon>Eukaryota</taxon>
        <taxon>Fungi</taxon>
        <taxon>Dikarya</taxon>
        <taxon>Ascomycota</taxon>
        <taxon>Pezizomycotina</taxon>
        <taxon>Sordariomycetes</taxon>
        <taxon>Hypocreomycetidae</taxon>
        <taxon>Hypocreales</taxon>
        <taxon>Hypocreales incertae sedis</taxon>
        <taxon>Trichothecium</taxon>
    </lineage>
</organism>
<protein>
    <submittedName>
        <fullName evidence="1">Uncharacterized protein</fullName>
    </submittedName>
</protein>
<comment type="caution">
    <text evidence="1">The sequence shown here is derived from an EMBL/GenBank/DDBJ whole genome shotgun (WGS) entry which is preliminary data.</text>
</comment>
<keyword evidence="2" id="KW-1185">Reference proteome</keyword>
<proteinExistence type="predicted"/>
<dbReference type="EMBL" id="CM047944">
    <property type="protein sequence ID" value="KAI9899325.1"/>
    <property type="molecule type" value="Genomic_DNA"/>
</dbReference>